<evidence type="ECO:0000313" key="1">
    <source>
        <dbReference type="EMBL" id="GFS41239.1"/>
    </source>
</evidence>
<accession>A0A8X6JWN8</accession>
<evidence type="ECO:0000313" key="2">
    <source>
        <dbReference type="Proteomes" id="UP000886998"/>
    </source>
</evidence>
<keyword evidence="2" id="KW-1185">Reference proteome</keyword>
<sequence length="75" mass="8399">MFLIPVQKPFPLEVGNPGKFAFLEKELTTSVANGYSTRETLSVPDPVSNKTDYHDPLVRLSRSGRILKPTKKLNL</sequence>
<comment type="caution">
    <text evidence="1">The sequence shown here is derived from an EMBL/GenBank/DDBJ whole genome shotgun (WGS) entry which is preliminary data.</text>
</comment>
<proteinExistence type="predicted"/>
<protein>
    <submittedName>
        <fullName evidence="1">Uncharacterized protein</fullName>
    </submittedName>
</protein>
<dbReference type="AlphaFoldDB" id="A0A8X6JWN8"/>
<name>A0A8X6JWN8_9ARAC</name>
<gene>
    <name evidence="1" type="ORF">TNIN_22631</name>
</gene>
<dbReference type="Proteomes" id="UP000886998">
    <property type="component" value="Unassembled WGS sequence"/>
</dbReference>
<reference evidence="1" key="1">
    <citation type="submission" date="2020-08" db="EMBL/GenBank/DDBJ databases">
        <title>Multicomponent nature underlies the extraordinary mechanical properties of spider dragline silk.</title>
        <authorList>
            <person name="Kono N."/>
            <person name="Nakamura H."/>
            <person name="Mori M."/>
            <person name="Yoshida Y."/>
            <person name="Ohtoshi R."/>
            <person name="Malay A.D."/>
            <person name="Moran D.A.P."/>
            <person name="Tomita M."/>
            <person name="Numata K."/>
            <person name="Arakawa K."/>
        </authorList>
    </citation>
    <scope>NUCLEOTIDE SEQUENCE</scope>
</reference>
<dbReference type="EMBL" id="BMAV01025397">
    <property type="protein sequence ID" value="GFS41239.1"/>
    <property type="molecule type" value="Genomic_DNA"/>
</dbReference>
<organism evidence="1 2">
    <name type="scientific">Trichonephila inaurata madagascariensis</name>
    <dbReference type="NCBI Taxonomy" id="2747483"/>
    <lineage>
        <taxon>Eukaryota</taxon>
        <taxon>Metazoa</taxon>
        <taxon>Ecdysozoa</taxon>
        <taxon>Arthropoda</taxon>
        <taxon>Chelicerata</taxon>
        <taxon>Arachnida</taxon>
        <taxon>Araneae</taxon>
        <taxon>Araneomorphae</taxon>
        <taxon>Entelegynae</taxon>
        <taxon>Araneoidea</taxon>
        <taxon>Nephilidae</taxon>
        <taxon>Trichonephila</taxon>
        <taxon>Trichonephila inaurata</taxon>
    </lineage>
</organism>